<dbReference type="Proteomes" id="UP001359485">
    <property type="component" value="Unassembled WGS sequence"/>
</dbReference>
<evidence type="ECO:0000256" key="1">
    <source>
        <dbReference type="SAM" id="Phobius"/>
    </source>
</evidence>
<dbReference type="SUPFAM" id="SSF57184">
    <property type="entry name" value="Growth factor receptor domain"/>
    <property type="match status" value="1"/>
</dbReference>
<keyword evidence="1" id="KW-0812">Transmembrane</keyword>
<dbReference type="InterPro" id="IPR006212">
    <property type="entry name" value="Furin_repeat"/>
</dbReference>
<reference evidence="2 3" key="1">
    <citation type="submission" date="2023-09" db="EMBL/GenBank/DDBJ databases">
        <title>Genomes of two closely related lineages of the louse Polyplax serrata with different host specificities.</title>
        <authorList>
            <person name="Martinu J."/>
            <person name="Tarabai H."/>
            <person name="Stefka J."/>
            <person name="Hypsa V."/>
        </authorList>
    </citation>
    <scope>NUCLEOTIDE SEQUENCE [LARGE SCALE GENOMIC DNA]</scope>
    <source>
        <strain evidence="2">98ZLc_SE</strain>
    </source>
</reference>
<keyword evidence="1" id="KW-1133">Transmembrane helix</keyword>
<dbReference type="InterPro" id="IPR009030">
    <property type="entry name" value="Growth_fac_rcpt_cys_sf"/>
</dbReference>
<accession>A0ABR1AMS9</accession>
<sequence>MLSRTCVNAPYVSIGDIDCSKTLESCLRCDETGYKCFKCKHLIVFGTRNCVKSCPMGYTRQWSTYDDYMGQICVETSFAASLGFTGETSAVLVGSLTGLILCLGALLGGCVYIRRRRIKALSTLDENSDSTMIMTPLHQQERGEFLREISLLRHEAPVFLSMLNETRRQVREVSKSKSSNNKREASIYAYRPVLRDLYVILVLLNKPEEKISTPPQDWRKLLSWGERVLKRYKRQHNIDTPVGQLVTLLDVPEPRNVTGSRVSLFQPYGTLSTISANTLTSTVSRKLKNALGHKSEILQESKEASLLNDNVNGLETGFRLPNSGDEINFSNLNRFSYSESNFDNWDEDHTILAEWSASQEYSFEDDFIRLGFRPQDEITTEL</sequence>
<feature type="transmembrane region" description="Helical" evidence="1">
    <location>
        <begin position="90"/>
        <end position="113"/>
    </location>
</feature>
<keyword evidence="3" id="KW-1185">Reference proteome</keyword>
<protein>
    <submittedName>
        <fullName evidence="2">Uncharacterized protein</fullName>
    </submittedName>
</protein>
<evidence type="ECO:0000313" key="2">
    <source>
        <dbReference type="EMBL" id="KAK6623785.1"/>
    </source>
</evidence>
<comment type="caution">
    <text evidence="2">The sequence shown here is derived from an EMBL/GenBank/DDBJ whole genome shotgun (WGS) entry which is preliminary data.</text>
</comment>
<name>A0ABR1AMS9_POLSC</name>
<evidence type="ECO:0000313" key="3">
    <source>
        <dbReference type="Proteomes" id="UP001359485"/>
    </source>
</evidence>
<dbReference type="EMBL" id="JAWJWF010000046">
    <property type="protein sequence ID" value="KAK6623785.1"/>
    <property type="molecule type" value="Genomic_DNA"/>
</dbReference>
<gene>
    <name evidence="2" type="ORF">RUM44_010641</name>
</gene>
<organism evidence="2 3">
    <name type="scientific">Polyplax serrata</name>
    <name type="common">Common mouse louse</name>
    <dbReference type="NCBI Taxonomy" id="468196"/>
    <lineage>
        <taxon>Eukaryota</taxon>
        <taxon>Metazoa</taxon>
        <taxon>Ecdysozoa</taxon>
        <taxon>Arthropoda</taxon>
        <taxon>Hexapoda</taxon>
        <taxon>Insecta</taxon>
        <taxon>Pterygota</taxon>
        <taxon>Neoptera</taxon>
        <taxon>Paraneoptera</taxon>
        <taxon>Psocodea</taxon>
        <taxon>Troctomorpha</taxon>
        <taxon>Phthiraptera</taxon>
        <taxon>Anoplura</taxon>
        <taxon>Polyplacidae</taxon>
        <taxon>Polyplax</taxon>
    </lineage>
</organism>
<proteinExistence type="predicted"/>
<dbReference type="CDD" id="cd00064">
    <property type="entry name" value="FU"/>
    <property type="match status" value="1"/>
</dbReference>
<keyword evidence="1" id="KW-0472">Membrane</keyword>